<dbReference type="RefSeq" id="WP_171200806.1">
    <property type="nucleotide sequence ID" value="NZ_JABEND010000010.1"/>
</dbReference>
<sequence>MDTAQLLHPVRVRIVQRMLGGRQLTTAQLAGELPDVPAATLYRHVAALAGGGILRVVDQRQVRGGTERTYALNEPALRPPPGEDAALTSEQHLAGITAVLAGVLGDAERYLDRATDPHQHRRDQLGYQQLALWLTDDEFTELVQAMNQVLGPVLANQPAPGRTRRLLTTLIVPADGH</sequence>
<dbReference type="EMBL" id="JABEND010000010">
    <property type="protein sequence ID" value="NNG37108.1"/>
    <property type="molecule type" value="Genomic_DNA"/>
</dbReference>
<dbReference type="InterPro" id="IPR036390">
    <property type="entry name" value="WH_DNA-bd_sf"/>
</dbReference>
<dbReference type="InterPro" id="IPR036388">
    <property type="entry name" value="WH-like_DNA-bd_sf"/>
</dbReference>
<dbReference type="GO" id="GO:0003700">
    <property type="term" value="F:DNA-binding transcription factor activity"/>
    <property type="evidence" value="ECO:0007669"/>
    <property type="project" value="InterPro"/>
</dbReference>
<evidence type="ECO:0000259" key="1">
    <source>
        <dbReference type="SMART" id="SM00418"/>
    </source>
</evidence>
<comment type="caution">
    <text evidence="2">The sequence shown here is derived from an EMBL/GenBank/DDBJ whole genome shotgun (WGS) entry which is preliminary data.</text>
</comment>
<feature type="domain" description="HTH arsR-type" evidence="1">
    <location>
        <begin position="5"/>
        <end position="90"/>
    </location>
</feature>
<dbReference type="InterPro" id="IPR001845">
    <property type="entry name" value="HTH_ArsR_DNA-bd_dom"/>
</dbReference>
<dbReference type="Proteomes" id="UP000562984">
    <property type="component" value="Unassembled WGS sequence"/>
</dbReference>
<dbReference type="Pfam" id="PF12840">
    <property type="entry name" value="HTH_20"/>
    <property type="match status" value="1"/>
</dbReference>
<keyword evidence="3" id="KW-1185">Reference proteome</keyword>
<proteinExistence type="predicted"/>
<organism evidence="2 3">
    <name type="scientific">Nakamurella aerolata</name>
    <dbReference type="NCBI Taxonomy" id="1656892"/>
    <lineage>
        <taxon>Bacteria</taxon>
        <taxon>Bacillati</taxon>
        <taxon>Actinomycetota</taxon>
        <taxon>Actinomycetes</taxon>
        <taxon>Nakamurellales</taxon>
        <taxon>Nakamurellaceae</taxon>
        <taxon>Nakamurella</taxon>
    </lineage>
</organism>
<name>A0A849AD52_9ACTN</name>
<protein>
    <submittedName>
        <fullName evidence="2">Helix-turn-helix domain-containing protein</fullName>
    </submittedName>
</protein>
<gene>
    <name evidence="2" type="ORF">HKD39_15620</name>
</gene>
<dbReference type="Gene3D" id="6.10.140.2180">
    <property type="match status" value="1"/>
</dbReference>
<dbReference type="AlphaFoldDB" id="A0A849AD52"/>
<evidence type="ECO:0000313" key="3">
    <source>
        <dbReference type="Proteomes" id="UP000562984"/>
    </source>
</evidence>
<reference evidence="2 3" key="1">
    <citation type="submission" date="2020-05" db="EMBL/GenBank/DDBJ databases">
        <title>Nakamurella sp. DB0629 isolated from air conditioner.</title>
        <authorList>
            <person name="Kim D.H."/>
            <person name="Kim D.-U."/>
        </authorList>
    </citation>
    <scope>NUCLEOTIDE SEQUENCE [LARGE SCALE GENOMIC DNA]</scope>
    <source>
        <strain evidence="2 3">DB0629</strain>
    </source>
</reference>
<accession>A0A849AD52</accession>
<evidence type="ECO:0000313" key="2">
    <source>
        <dbReference type="EMBL" id="NNG37108.1"/>
    </source>
</evidence>
<dbReference type="Gene3D" id="1.10.10.10">
    <property type="entry name" value="Winged helix-like DNA-binding domain superfamily/Winged helix DNA-binding domain"/>
    <property type="match status" value="1"/>
</dbReference>
<dbReference type="SUPFAM" id="SSF46785">
    <property type="entry name" value="Winged helix' DNA-binding domain"/>
    <property type="match status" value="1"/>
</dbReference>
<dbReference type="SMART" id="SM00418">
    <property type="entry name" value="HTH_ARSR"/>
    <property type="match status" value="1"/>
</dbReference>